<dbReference type="InterPro" id="IPR006073">
    <property type="entry name" value="GTP-bd"/>
</dbReference>
<comment type="caution">
    <text evidence="3">The sequence shown here is derived from an EMBL/GenBank/DDBJ whole genome shotgun (WGS) entry which is preliminary data.</text>
</comment>
<dbReference type="InterPro" id="IPR027417">
    <property type="entry name" value="P-loop_NTPase"/>
</dbReference>
<feature type="transmembrane region" description="Helical" evidence="1">
    <location>
        <begin position="347"/>
        <end position="373"/>
    </location>
</feature>
<proteinExistence type="predicted"/>
<feature type="transmembrane region" description="Helical" evidence="1">
    <location>
        <begin position="209"/>
        <end position="231"/>
    </location>
</feature>
<dbReference type="InterPro" id="IPR050860">
    <property type="entry name" value="FeoB_GTPase"/>
</dbReference>
<dbReference type="PRINTS" id="PR00326">
    <property type="entry name" value="GTP1OBG"/>
</dbReference>
<dbReference type="Pfam" id="PF07670">
    <property type="entry name" value="Gate"/>
    <property type="match status" value="2"/>
</dbReference>
<evidence type="ECO:0000259" key="2">
    <source>
        <dbReference type="PROSITE" id="PS51711"/>
    </source>
</evidence>
<dbReference type="InterPro" id="IPR030389">
    <property type="entry name" value="G_FEOB_dom"/>
</dbReference>
<reference evidence="3" key="1">
    <citation type="submission" date="2020-10" db="EMBL/GenBank/DDBJ databases">
        <authorList>
            <person name="Gilroy R."/>
        </authorList>
    </citation>
    <scope>NUCLEOTIDE SEQUENCE</scope>
    <source>
        <strain evidence="3">ChiSjej4B22-8349</strain>
    </source>
</reference>
<dbReference type="Proteomes" id="UP000824130">
    <property type="component" value="Unassembled WGS sequence"/>
</dbReference>
<reference evidence="3" key="2">
    <citation type="journal article" date="2021" name="PeerJ">
        <title>Extensive microbial diversity within the chicken gut microbiome revealed by metagenomics and culture.</title>
        <authorList>
            <person name="Gilroy R."/>
            <person name="Ravi A."/>
            <person name="Getino M."/>
            <person name="Pursley I."/>
            <person name="Horton D.L."/>
            <person name="Alikhan N.F."/>
            <person name="Baker D."/>
            <person name="Gharbi K."/>
            <person name="Hall N."/>
            <person name="Watson M."/>
            <person name="Adriaenssens E.M."/>
            <person name="Foster-Nyarko E."/>
            <person name="Jarju S."/>
            <person name="Secka A."/>
            <person name="Antonio M."/>
            <person name="Oren A."/>
            <person name="Chaudhuri R.R."/>
            <person name="La Ragione R."/>
            <person name="Hildebrand F."/>
            <person name="Pallen M.J."/>
        </authorList>
    </citation>
    <scope>NUCLEOTIDE SEQUENCE</scope>
    <source>
        <strain evidence="3">ChiSjej4B22-8349</strain>
    </source>
</reference>
<keyword evidence="1" id="KW-0812">Transmembrane</keyword>
<dbReference type="AlphaFoldDB" id="A0A9D1N6D1"/>
<keyword evidence="1" id="KW-0472">Membrane</keyword>
<keyword evidence="1" id="KW-1133">Transmembrane helix</keyword>
<feature type="transmembrane region" description="Helical" evidence="1">
    <location>
        <begin position="272"/>
        <end position="293"/>
    </location>
</feature>
<name>A0A9D1N6D1_9FIRM</name>
<dbReference type="PANTHER" id="PTHR43185">
    <property type="entry name" value="FERROUS IRON TRANSPORT PROTEIN B"/>
    <property type="match status" value="1"/>
</dbReference>
<protein>
    <submittedName>
        <fullName evidence="3">Ferrous iron transporter B</fullName>
    </submittedName>
</protein>
<dbReference type="GO" id="GO:0005525">
    <property type="term" value="F:GTP binding"/>
    <property type="evidence" value="ECO:0007669"/>
    <property type="project" value="InterPro"/>
</dbReference>
<sequence length="602" mass="65787">MKEKTIALAGNPNVGKSTVFNALTGMRQHTGNWPGKTVTNAVGHTTYKNVTFELVDLPGAYSLDSSSPDEKVTGSYIRSKKADIVLIVADATCLMRNLILVRDILDITSDAVLCVNLMDEAEKKGIRVDVEKLSRLLGIPVVAAAARSGEGMKDILETLYSATLRESRPHRRVSLPSAEDIYSHCVSLTKDEPHSFDRKLDRIVTSRSLGFPIMFLLLLLIFWLTMAGANYPSAALSSLFSFLGEHIREVLDELSVPAVLISVLMDGLYTTLTWVISVMLPPMAIFFPLFTLLEDFGYLPRIAFNLDHAFKCCGAHGKQSLTMCMGFGCNACGVTGCRIIESPRERLIAVLTNSFVPCNGRFPALIAIILIFFVPGASYMSSLAAGAILAFFIVFSIFITLIISRILSATVLKGVPSSFVLELPPYRKPKIISIIVRSMLDRTVFVLGRAVMISAPFGVVIWLLANIETGDMSLLDRCTEALDPFGRLIGVDGVIVMAFILGFPANEIVIPVMLMCYMSAGTLTDYSGLAELHEILSSCGWSLQTAMSVVILCLFHFPCGTTCLTVKKETGSLKWTALAFFLPTVTGVSICFIMNMLWMLLS</sequence>
<dbReference type="Pfam" id="PF02421">
    <property type="entry name" value="FeoB_N"/>
    <property type="match status" value="1"/>
</dbReference>
<feature type="transmembrane region" description="Helical" evidence="1">
    <location>
        <begin position="578"/>
        <end position="601"/>
    </location>
</feature>
<evidence type="ECO:0000313" key="4">
    <source>
        <dbReference type="Proteomes" id="UP000824130"/>
    </source>
</evidence>
<feature type="transmembrane region" description="Helical" evidence="1">
    <location>
        <begin position="444"/>
        <end position="465"/>
    </location>
</feature>
<dbReference type="CDD" id="cd01879">
    <property type="entry name" value="FeoB"/>
    <property type="match status" value="1"/>
</dbReference>
<accession>A0A9D1N6D1</accession>
<evidence type="ECO:0000256" key="1">
    <source>
        <dbReference type="SAM" id="Phobius"/>
    </source>
</evidence>
<dbReference type="PANTHER" id="PTHR43185:SF2">
    <property type="entry name" value="FERROUS IRON TRANSPORT PROTEIN B"/>
    <property type="match status" value="1"/>
</dbReference>
<feature type="domain" description="FeoB-type G" evidence="2">
    <location>
        <begin position="3"/>
        <end position="165"/>
    </location>
</feature>
<dbReference type="EMBL" id="DVOB01000056">
    <property type="protein sequence ID" value="HIU95569.1"/>
    <property type="molecule type" value="Genomic_DNA"/>
</dbReference>
<organism evidence="3 4">
    <name type="scientific">Candidatus Allocopromorpha excrementipullorum</name>
    <dbReference type="NCBI Taxonomy" id="2840743"/>
    <lineage>
        <taxon>Bacteria</taxon>
        <taxon>Bacillati</taxon>
        <taxon>Bacillota</taxon>
        <taxon>Clostridia</taxon>
        <taxon>Eubacteriales</taxon>
        <taxon>Eubacteriaceae</taxon>
        <taxon>Eubacteriaceae incertae sedis</taxon>
        <taxon>Candidatus Allocopromorpha</taxon>
    </lineage>
</organism>
<dbReference type="InterPro" id="IPR011642">
    <property type="entry name" value="Gate_dom"/>
</dbReference>
<dbReference type="InterPro" id="IPR011640">
    <property type="entry name" value="Fe2_transport_prot_B_C"/>
</dbReference>
<dbReference type="PROSITE" id="PS51711">
    <property type="entry name" value="G_FEOB"/>
    <property type="match status" value="1"/>
</dbReference>
<dbReference type="GO" id="GO:0005886">
    <property type="term" value="C:plasma membrane"/>
    <property type="evidence" value="ECO:0007669"/>
    <property type="project" value="TreeGrafter"/>
</dbReference>
<dbReference type="SUPFAM" id="SSF52540">
    <property type="entry name" value="P-loop containing nucleoside triphosphate hydrolases"/>
    <property type="match status" value="1"/>
</dbReference>
<gene>
    <name evidence="3" type="ORF">IAD25_02530</name>
</gene>
<evidence type="ECO:0000313" key="3">
    <source>
        <dbReference type="EMBL" id="HIU95569.1"/>
    </source>
</evidence>
<dbReference type="Pfam" id="PF07664">
    <property type="entry name" value="FeoB_C"/>
    <property type="match status" value="1"/>
</dbReference>
<dbReference type="GO" id="GO:0015093">
    <property type="term" value="F:ferrous iron transmembrane transporter activity"/>
    <property type="evidence" value="ECO:0007669"/>
    <property type="project" value="InterPro"/>
</dbReference>
<feature type="transmembrane region" description="Helical" evidence="1">
    <location>
        <begin position="379"/>
        <end position="403"/>
    </location>
</feature>
<dbReference type="Gene3D" id="3.40.50.300">
    <property type="entry name" value="P-loop containing nucleotide triphosphate hydrolases"/>
    <property type="match status" value="1"/>
</dbReference>